<proteinExistence type="predicted"/>
<dbReference type="Proteomes" id="UP000034739">
    <property type="component" value="Unassembled WGS sequence"/>
</dbReference>
<evidence type="ECO:0000313" key="1">
    <source>
        <dbReference type="EMBL" id="KKU87393.1"/>
    </source>
</evidence>
<dbReference type="AlphaFoldDB" id="A0A0G1WAM8"/>
<protein>
    <recommendedName>
        <fullName evidence="3">Cohesin domain-containing protein</fullName>
    </recommendedName>
</protein>
<reference evidence="1 2" key="1">
    <citation type="journal article" date="2015" name="Nature">
        <title>rRNA introns, odd ribosomes, and small enigmatic genomes across a large radiation of phyla.</title>
        <authorList>
            <person name="Brown C.T."/>
            <person name="Hug L.A."/>
            <person name="Thomas B.C."/>
            <person name="Sharon I."/>
            <person name="Castelle C.J."/>
            <person name="Singh A."/>
            <person name="Wilkins M.J."/>
            <person name="Williams K.H."/>
            <person name="Banfield J.F."/>
        </authorList>
    </citation>
    <scope>NUCLEOTIDE SEQUENCE [LARGE SCALE GENOMIC DNA]</scope>
</reference>
<evidence type="ECO:0008006" key="3">
    <source>
        <dbReference type="Google" id="ProtNLM"/>
    </source>
</evidence>
<gene>
    <name evidence="1" type="ORF">UY16_C0029G0032</name>
</gene>
<organism evidence="1 2">
    <name type="scientific">Candidatus Gottesmanbacteria bacterium GW2011_GWA2_47_9</name>
    <dbReference type="NCBI Taxonomy" id="1618445"/>
    <lineage>
        <taxon>Bacteria</taxon>
        <taxon>Candidatus Gottesmaniibacteriota</taxon>
    </lineage>
</organism>
<sequence>MTLTSKRVILASITAFTVLAVWTVATNKEISQSQENQASATISSSLQPQEKSESNVTVTVAPITLKQGFPASFDVAFETHSVELDFDVETIASLSDTKGTIYKPTWQGSPPGGHHRSGTLIFTPDIPKQTELTLTLRDIAEVPTRVFQWNMR</sequence>
<name>A0A0G1WAM8_9BACT</name>
<accession>A0A0G1WAM8</accession>
<comment type="caution">
    <text evidence="1">The sequence shown here is derived from an EMBL/GenBank/DDBJ whole genome shotgun (WGS) entry which is preliminary data.</text>
</comment>
<dbReference type="EMBL" id="LCOY01000029">
    <property type="protein sequence ID" value="KKU87393.1"/>
    <property type="molecule type" value="Genomic_DNA"/>
</dbReference>
<evidence type="ECO:0000313" key="2">
    <source>
        <dbReference type="Proteomes" id="UP000034739"/>
    </source>
</evidence>